<evidence type="ECO:0000259" key="10">
    <source>
        <dbReference type="Pfam" id="PF07732"/>
    </source>
</evidence>
<dbReference type="InterPro" id="IPR011706">
    <property type="entry name" value="Cu-oxidase_C"/>
</dbReference>
<dbReference type="OrthoDB" id="2121828at2759"/>
<evidence type="ECO:0000256" key="3">
    <source>
        <dbReference type="ARBA" id="ARBA00022729"/>
    </source>
</evidence>
<dbReference type="PROSITE" id="PS00079">
    <property type="entry name" value="MULTICOPPER_OXIDASE1"/>
    <property type="match status" value="1"/>
</dbReference>
<feature type="domain" description="Plastocyanin-like" evidence="8">
    <location>
        <begin position="228"/>
        <end position="384"/>
    </location>
</feature>
<evidence type="ECO:0000259" key="8">
    <source>
        <dbReference type="Pfam" id="PF00394"/>
    </source>
</evidence>
<feature type="domain" description="Plastocyanin-like" evidence="10">
    <location>
        <begin position="104"/>
        <end position="217"/>
    </location>
</feature>
<dbReference type="CDD" id="cd13901">
    <property type="entry name" value="CuRO_3_MaLCC_like"/>
    <property type="match status" value="1"/>
</dbReference>
<gene>
    <name evidence="11" type="ORF">HIM_04132</name>
</gene>
<evidence type="ECO:0000256" key="1">
    <source>
        <dbReference type="ARBA" id="ARBA00010609"/>
    </source>
</evidence>
<organism evidence="11 12">
    <name type="scientific">Hirsutella minnesotensis 3608</name>
    <dbReference type="NCBI Taxonomy" id="1043627"/>
    <lineage>
        <taxon>Eukaryota</taxon>
        <taxon>Fungi</taxon>
        <taxon>Dikarya</taxon>
        <taxon>Ascomycota</taxon>
        <taxon>Pezizomycotina</taxon>
        <taxon>Sordariomycetes</taxon>
        <taxon>Hypocreomycetidae</taxon>
        <taxon>Hypocreales</taxon>
        <taxon>Ophiocordycipitaceae</taxon>
        <taxon>Hirsutella</taxon>
    </lineage>
</organism>
<evidence type="ECO:0000313" key="11">
    <source>
        <dbReference type="EMBL" id="KJZ76403.1"/>
    </source>
</evidence>
<keyword evidence="5" id="KW-0560">Oxidoreductase</keyword>
<proteinExistence type="inferred from homology"/>
<evidence type="ECO:0000256" key="4">
    <source>
        <dbReference type="ARBA" id="ARBA00022737"/>
    </source>
</evidence>
<keyword evidence="7" id="KW-0325">Glycoprotein</keyword>
<protein>
    <recommendedName>
        <fullName evidence="13">Laccase-2</fullName>
    </recommendedName>
</protein>
<dbReference type="InterPro" id="IPR033138">
    <property type="entry name" value="Cu_oxidase_CS"/>
</dbReference>
<dbReference type="InterPro" id="IPR001117">
    <property type="entry name" value="Cu-oxidase_2nd"/>
</dbReference>
<dbReference type="InterPro" id="IPR002355">
    <property type="entry name" value="Cu_oxidase_Cu_BS"/>
</dbReference>
<keyword evidence="12" id="KW-1185">Reference proteome</keyword>
<dbReference type="PROSITE" id="PS00080">
    <property type="entry name" value="MULTICOPPER_OXIDASE2"/>
    <property type="match status" value="1"/>
</dbReference>
<dbReference type="InterPro" id="IPR045087">
    <property type="entry name" value="Cu-oxidase_fam"/>
</dbReference>
<keyword evidence="3" id="KW-0732">Signal</keyword>
<dbReference type="Pfam" id="PF00394">
    <property type="entry name" value="Cu-oxidase"/>
    <property type="match status" value="1"/>
</dbReference>
<dbReference type="CDD" id="cd13880">
    <property type="entry name" value="CuRO_2_MaLCC_like"/>
    <property type="match status" value="1"/>
</dbReference>
<dbReference type="GO" id="GO:0005507">
    <property type="term" value="F:copper ion binding"/>
    <property type="evidence" value="ECO:0007669"/>
    <property type="project" value="InterPro"/>
</dbReference>
<dbReference type="InterPro" id="IPR008972">
    <property type="entry name" value="Cupredoxin"/>
</dbReference>
<evidence type="ECO:0000256" key="7">
    <source>
        <dbReference type="ARBA" id="ARBA00023180"/>
    </source>
</evidence>
<evidence type="ECO:0000313" key="12">
    <source>
        <dbReference type="Proteomes" id="UP000054481"/>
    </source>
</evidence>
<dbReference type="FunFam" id="2.60.40.420:FF:000021">
    <property type="entry name" value="Extracellular dihydrogeodin oxidase/laccase"/>
    <property type="match status" value="1"/>
</dbReference>
<evidence type="ECO:0008006" key="13">
    <source>
        <dbReference type="Google" id="ProtNLM"/>
    </source>
</evidence>
<keyword evidence="2" id="KW-0479">Metal-binding</keyword>
<comment type="similarity">
    <text evidence="1">Belongs to the multicopper oxidase family.</text>
</comment>
<feature type="domain" description="Plastocyanin-like" evidence="9">
    <location>
        <begin position="457"/>
        <end position="574"/>
    </location>
</feature>
<dbReference type="PANTHER" id="PTHR11709">
    <property type="entry name" value="MULTI-COPPER OXIDASE"/>
    <property type="match status" value="1"/>
</dbReference>
<reference evidence="11 12" key="1">
    <citation type="journal article" date="2014" name="Genome Biol. Evol.">
        <title>Comparative genomics and transcriptomics analyses reveal divergent lifestyle features of nematode endoparasitic fungus Hirsutella minnesotensis.</title>
        <authorList>
            <person name="Lai Y."/>
            <person name="Liu K."/>
            <person name="Zhang X."/>
            <person name="Zhang X."/>
            <person name="Li K."/>
            <person name="Wang N."/>
            <person name="Shu C."/>
            <person name="Wu Y."/>
            <person name="Wang C."/>
            <person name="Bushley K.E."/>
            <person name="Xiang M."/>
            <person name="Liu X."/>
        </authorList>
    </citation>
    <scope>NUCLEOTIDE SEQUENCE [LARGE SCALE GENOMIC DNA]</scope>
    <source>
        <strain evidence="11 12">3608</strain>
    </source>
</reference>
<dbReference type="Proteomes" id="UP000054481">
    <property type="component" value="Unassembled WGS sequence"/>
</dbReference>
<sequence>MAYEQLSPDFWSSFIGRSIRPKDFFNPQSHQAGLANLNDAVSQFVSNGLSQLGTLSSQFLPDFLKNNPLPHGFPWGEMTSQTNYYNDHPNTGVIRRYDWTISRGVLAPDGYARPMLLVNGAFPGPLLEANWGDTIQVTVRNNITGPEEGCAIHWHGFLQKASPWEDGVPGVDQCPIAPGQTYTYQFVADLYGSSWYHSHYSAQYAGGILGPMVIHGPVAEKYDIDVGPVLLTDWYHDSYFSLVEKTMSEAVKGFFFSDNNLINGKNAYNCTVLGQDDRTPCTSDATLAKFRFRRGKIHRLRLVNAGAEGLQRFSIDGHTMKVIANDFVPVVPYETKVVTLGIGQRADVLVKANGYLNSYWMRSNISTECSLANNPDALAAIYYDDADPTELPQSTAWNVPDPATCLNDDLSLTKPQMQLPVPYPDLTLQIDVNQFTNASNISLWTMGNVTFRANYNSPTLLLSNAGNYSFDEEWNVKNVGAAKSVRVVVNNLSKAAHPMHLHGYNMYILHVGKGRWDGSIVRPRNPERRDVIQLPGQSTVVMQFDAAGNPGVWPFHCHIAWHVSAGLLTQFLANPVGVRKRRIPHVVAETCRQWSAFTDSVLVDQIDSGL</sequence>
<evidence type="ECO:0000256" key="6">
    <source>
        <dbReference type="ARBA" id="ARBA00023008"/>
    </source>
</evidence>
<dbReference type="SUPFAM" id="SSF49503">
    <property type="entry name" value="Cupredoxins"/>
    <property type="match status" value="3"/>
</dbReference>
<dbReference type="EMBL" id="KQ030511">
    <property type="protein sequence ID" value="KJZ76403.1"/>
    <property type="molecule type" value="Genomic_DNA"/>
</dbReference>
<dbReference type="FunFam" id="2.60.40.420:FF:000038">
    <property type="entry name" value="Extracellular dihydrogeodin oxidase/laccase"/>
    <property type="match status" value="1"/>
</dbReference>
<dbReference type="Pfam" id="PF07732">
    <property type="entry name" value="Cu-oxidase_3"/>
    <property type="match status" value="1"/>
</dbReference>
<dbReference type="PANTHER" id="PTHR11709:SF145">
    <property type="entry name" value="LCC1"/>
    <property type="match status" value="1"/>
</dbReference>
<dbReference type="GO" id="GO:0016491">
    <property type="term" value="F:oxidoreductase activity"/>
    <property type="evidence" value="ECO:0007669"/>
    <property type="project" value="UniProtKB-KW"/>
</dbReference>
<keyword evidence="4" id="KW-0677">Repeat</keyword>
<keyword evidence="6" id="KW-0186">Copper</keyword>
<dbReference type="InterPro" id="IPR011707">
    <property type="entry name" value="Cu-oxidase-like_N"/>
</dbReference>
<dbReference type="AlphaFoldDB" id="A0A0F7ZVD1"/>
<evidence type="ECO:0000256" key="2">
    <source>
        <dbReference type="ARBA" id="ARBA00022723"/>
    </source>
</evidence>
<name>A0A0F7ZVD1_9HYPO</name>
<dbReference type="Pfam" id="PF07731">
    <property type="entry name" value="Cu-oxidase_2"/>
    <property type="match status" value="1"/>
</dbReference>
<accession>A0A0F7ZVD1</accession>
<dbReference type="CDD" id="cd13854">
    <property type="entry name" value="CuRO_1_MaLCC_like"/>
    <property type="match status" value="1"/>
</dbReference>
<evidence type="ECO:0000256" key="5">
    <source>
        <dbReference type="ARBA" id="ARBA00023002"/>
    </source>
</evidence>
<evidence type="ECO:0000259" key="9">
    <source>
        <dbReference type="Pfam" id="PF07731"/>
    </source>
</evidence>
<dbReference type="Gene3D" id="2.60.40.420">
    <property type="entry name" value="Cupredoxins - blue copper proteins"/>
    <property type="match status" value="3"/>
</dbReference>